<keyword evidence="2" id="KW-1003">Cell membrane</keyword>
<sequence>MKERVKQLIFVLLGLVLTSVGLHLLDIHQLTFGGTAGLATVLTFLTPWSWAVLFFFVNLPFFLMSVKELGKWFTISSFMSITAISVIRDGLTLLPTVEMLPWLAAIVAGILIGVGVTFVLNNGSSLGGIHILALYIDHRWGVNRGWTIFVSDLLIVLSAAFLVGWNLALLSVVTIFLASAIIGRYKKSPIKADAASTYQAAVSPGSDLKTPAK</sequence>
<evidence type="ECO:0000256" key="1">
    <source>
        <dbReference type="ARBA" id="ARBA00004651"/>
    </source>
</evidence>
<dbReference type="InterPro" id="IPR051461">
    <property type="entry name" value="UPF0750_membrane"/>
</dbReference>
<feature type="transmembrane region" description="Helical" evidence="6">
    <location>
        <begin position="7"/>
        <end position="25"/>
    </location>
</feature>
<feature type="transmembrane region" description="Helical" evidence="6">
    <location>
        <begin position="167"/>
        <end position="185"/>
    </location>
</feature>
<keyword evidence="3 6" id="KW-0812">Transmembrane</keyword>
<dbReference type="Pfam" id="PF02588">
    <property type="entry name" value="YitT_membrane"/>
    <property type="match status" value="1"/>
</dbReference>
<dbReference type="EMBL" id="JAMBOL010000003">
    <property type="protein sequence ID" value="MCM3713537.1"/>
    <property type="molecule type" value="Genomic_DNA"/>
</dbReference>
<evidence type="ECO:0000313" key="8">
    <source>
        <dbReference type="Proteomes" id="UP001139179"/>
    </source>
</evidence>
<protein>
    <submittedName>
        <fullName evidence="7">YitT family protein</fullName>
    </submittedName>
</protein>
<dbReference type="InterPro" id="IPR003740">
    <property type="entry name" value="YitT"/>
</dbReference>
<keyword evidence="5 6" id="KW-0472">Membrane</keyword>
<reference evidence="7" key="1">
    <citation type="submission" date="2022-05" db="EMBL/GenBank/DDBJ databases">
        <title>Comparative Genomics of Spacecraft Associated Microbes.</title>
        <authorList>
            <person name="Tran M.T."/>
            <person name="Wright A."/>
            <person name="Seuylemezian A."/>
            <person name="Eisen J."/>
            <person name="Coil D."/>
        </authorList>
    </citation>
    <scope>NUCLEOTIDE SEQUENCE</scope>
    <source>
        <strain evidence="7">214.1.1</strain>
    </source>
</reference>
<evidence type="ECO:0000256" key="4">
    <source>
        <dbReference type="ARBA" id="ARBA00022989"/>
    </source>
</evidence>
<evidence type="ECO:0000256" key="3">
    <source>
        <dbReference type="ARBA" id="ARBA00022692"/>
    </source>
</evidence>
<dbReference type="GO" id="GO:0005886">
    <property type="term" value="C:plasma membrane"/>
    <property type="evidence" value="ECO:0007669"/>
    <property type="project" value="UniProtKB-SubCell"/>
</dbReference>
<organism evidence="7 8">
    <name type="scientific">Halalkalibacter oceani</name>
    <dbReference type="NCBI Taxonomy" id="1653776"/>
    <lineage>
        <taxon>Bacteria</taxon>
        <taxon>Bacillati</taxon>
        <taxon>Bacillota</taxon>
        <taxon>Bacilli</taxon>
        <taxon>Bacillales</taxon>
        <taxon>Bacillaceae</taxon>
        <taxon>Halalkalibacter</taxon>
    </lineage>
</organism>
<dbReference type="RefSeq" id="WP_251222349.1">
    <property type="nucleotide sequence ID" value="NZ_JAMBOL010000003.1"/>
</dbReference>
<evidence type="ECO:0000313" key="7">
    <source>
        <dbReference type="EMBL" id="MCM3713537.1"/>
    </source>
</evidence>
<evidence type="ECO:0000256" key="6">
    <source>
        <dbReference type="SAM" id="Phobius"/>
    </source>
</evidence>
<feature type="transmembrane region" description="Helical" evidence="6">
    <location>
        <begin position="37"/>
        <end position="57"/>
    </location>
</feature>
<feature type="transmembrane region" description="Helical" evidence="6">
    <location>
        <begin position="69"/>
        <end position="87"/>
    </location>
</feature>
<evidence type="ECO:0000256" key="5">
    <source>
        <dbReference type="ARBA" id="ARBA00023136"/>
    </source>
</evidence>
<keyword evidence="4 6" id="KW-1133">Transmembrane helix</keyword>
<comment type="caution">
    <text evidence="7">The sequence shown here is derived from an EMBL/GenBank/DDBJ whole genome shotgun (WGS) entry which is preliminary data.</text>
</comment>
<name>A0A9X2DNQ6_9BACI</name>
<dbReference type="AlphaFoldDB" id="A0A9X2DNQ6"/>
<feature type="transmembrane region" description="Helical" evidence="6">
    <location>
        <begin position="141"/>
        <end position="161"/>
    </location>
</feature>
<accession>A0A9X2DNQ6</accession>
<feature type="transmembrane region" description="Helical" evidence="6">
    <location>
        <begin position="99"/>
        <end position="120"/>
    </location>
</feature>
<proteinExistence type="predicted"/>
<dbReference type="PANTHER" id="PTHR33545:SF5">
    <property type="entry name" value="UPF0750 MEMBRANE PROTEIN YITT"/>
    <property type="match status" value="1"/>
</dbReference>
<dbReference type="PANTHER" id="PTHR33545">
    <property type="entry name" value="UPF0750 MEMBRANE PROTEIN YITT-RELATED"/>
    <property type="match status" value="1"/>
</dbReference>
<dbReference type="Proteomes" id="UP001139179">
    <property type="component" value="Unassembled WGS sequence"/>
</dbReference>
<comment type="subcellular location">
    <subcellularLocation>
        <location evidence="1">Cell membrane</location>
        <topology evidence="1">Multi-pass membrane protein</topology>
    </subcellularLocation>
</comment>
<evidence type="ECO:0000256" key="2">
    <source>
        <dbReference type="ARBA" id="ARBA00022475"/>
    </source>
</evidence>
<keyword evidence="8" id="KW-1185">Reference proteome</keyword>
<gene>
    <name evidence="7" type="ORF">M3202_05535</name>
</gene>